<dbReference type="Pfam" id="PF12796">
    <property type="entry name" value="Ank_2"/>
    <property type="match status" value="1"/>
</dbReference>
<dbReference type="AlphaFoldDB" id="A0A1L9PBD9"/>
<organism evidence="1 2">
    <name type="scientific">Aspergillus versicolor CBS 583.65</name>
    <dbReference type="NCBI Taxonomy" id="1036611"/>
    <lineage>
        <taxon>Eukaryota</taxon>
        <taxon>Fungi</taxon>
        <taxon>Dikarya</taxon>
        <taxon>Ascomycota</taxon>
        <taxon>Pezizomycotina</taxon>
        <taxon>Eurotiomycetes</taxon>
        <taxon>Eurotiomycetidae</taxon>
        <taxon>Eurotiales</taxon>
        <taxon>Aspergillaceae</taxon>
        <taxon>Aspergillus</taxon>
        <taxon>Aspergillus subgen. Nidulantes</taxon>
    </lineage>
</organism>
<sequence>MPEFVRHAWVSDCSHSLATLLNVWKVQVTSGPCSDPDLMVCAAATVGDIPLLQELLQRGEADTDCEIEKPTALVSAARAAKDNIIESLIPHVSNFDNTSWSGGTALHCAIRDGADETIRLLLPHKQSNVAVWGVENRASRPLSRT</sequence>
<name>A0A1L9PBD9_ASPVE</name>
<accession>A0A1L9PBD9</accession>
<gene>
    <name evidence="1" type="ORF">ASPVEDRAFT_80461</name>
</gene>
<dbReference type="STRING" id="1036611.A0A1L9PBD9"/>
<evidence type="ECO:0000313" key="1">
    <source>
        <dbReference type="EMBL" id="OJI98831.1"/>
    </source>
</evidence>
<evidence type="ECO:0000313" key="2">
    <source>
        <dbReference type="Proteomes" id="UP000184073"/>
    </source>
</evidence>
<dbReference type="InterPro" id="IPR036770">
    <property type="entry name" value="Ankyrin_rpt-contain_sf"/>
</dbReference>
<protein>
    <submittedName>
        <fullName evidence="1">Uncharacterized protein</fullName>
    </submittedName>
</protein>
<dbReference type="InterPro" id="IPR002110">
    <property type="entry name" value="Ankyrin_rpt"/>
</dbReference>
<keyword evidence="2" id="KW-1185">Reference proteome</keyword>
<proteinExistence type="predicted"/>
<dbReference type="OrthoDB" id="4464097at2759"/>
<dbReference type="EMBL" id="KV878126">
    <property type="protein sequence ID" value="OJI98831.1"/>
    <property type="molecule type" value="Genomic_DNA"/>
</dbReference>
<dbReference type="Proteomes" id="UP000184073">
    <property type="component" value="Unassembled WGS sequence"/>
</dbReference>
<dbReference type="Gene3D" id="1.25.40.20">
    <property type="entry name" value="Ankyrin repeat-containing domain"/>
    <property type="match status" value="1"/>
</dbReference>
<dbReference type="VEuPathDB" id="FungiDB:ASPVEDRAFT_80461"/>
<reference evidence="2" key="1">
    <citation type="journal article" date="2017" name="Genome Biol.">
        <title>Comparative genomics reveals high biological diversity and specific adaptations in the industrially and medically important fungal genus Aspergillus.</title>
        <authorList>
            <person name="de Vries R.P."/>
            <person name="Riley R."/>
            <person name="Wiebenga A."/>
            <person name="Aguilar-Osorio G."/>
            <person name="Amillis S."/>
            <person name="Uchima C.A."/>
            <person name="Anderluh G."/>
            <person name="Asadollahi M."/>
            <person name="Askin M."/>
            <person name="Barry K."/>
            <person name="Battaglia E."/>
            <person name="Bayram O."/>
            <person name="Benocci T."/>
            <person name="Braus-Stromeyer S.A."/>
            <person name="Caldana C."/>
            <person name="Canovas D."/>
            <person name="Cerqueira G.C."/>
            <person name="Chen F."/>
            <person name="Chen W."/>
            <person name="Choi C."/>
            <person name="Clum A."/>
            <person name="Dos Santos R.A."/>
            <person name="Damasio A.R."/>
            <person name="Diallinas G."/>
            <person name="Emri T."/>
            <person name="Fekete E."/>
            <person name="Flipphi M."/>
            <person name="Freyberg S."/>
            <person name="Gallo A."/>
            <person name="Gournas C."/>
            <person name="Habgood R."/>
            <person name="Hainaut M."/>
            <person name="Harispe M.L."/>
            <person name="Henrissat B."/>
            <person name="Hilden K.S."/>
            <person name="Hope R."/>
            <person name="Hossain A."/>
            <person name="Karabika E."/>
            <person name="Karaffa L."/>
            <person name="Karanyi Z."/>
            <person name="Krasevec N."/>
            <person name="Kuo A."/>
            <person name="Kusch H."/>
            <person name="LaButti K."/>
            <person name="Lagendijk E.L."/>
            <person name="Lapidus A."/>
            <person name="Levasseur A."/>
            <person name="Lindquist E."/>
            <person name="Lipzen A."/>
            <person name="Logrieco A.F."/>
            <person name="MacCabe A."/>
            <person name="Maekelae M.R."/>
            <person name="Malavazi I."/>
            <person name="Melin P."/>
            <person name="Meyer V."/>
            <person name="Mielnichuk N."/>
            <person name="Miskei M."/>
            <person name="Molnar A.P."/>
            <person name="Mule G."/>
            <person name="Ngan C.Y."/>
            <person name="Orejas M."/>
            <person name="Orosz E."/>
            <person name="Ouedraogo J.P."/>
            <person name="Overkamp K.M."/>
            <person name="Park H.-S."/>
            <person name="Perrone G."/>
            <person name="Piumi F."/>
            <person name="Punt P.J."/>
            <person name="Ram A.F."/>
            <person name="Ramon A."/>
            <person name="Rauscher S."/>
            <person name="Record E."/>
            <person name="Riano-Pachon D.M."/>
            <person name="Robert V."/>
            <person name="Roehrig J."/>
            <person name="Ruller R."/>
            <person name="Salamov A."/>
            <person name="Salih N.S."/>
            <person name="Samson R.A."/>
            <person name="Sandor E."/>
            <person name="Sanguinetti M."/>
            <person name="Schuetze T."/>
            <person name="Sepcic K."/>
            <person name="Shelest E."/>
            <person name="Sherlock G."/>
            <person name="Sophianopoulou V."/>
            <person name="Squina F.M."/>
            <person name="Sun H."/>
            <person name="Susca A."/>
            <person name="Todd R.B."/>
            <person name="Tsang A."/>
            <person name="Unkles S.E."/>
            <person name="van de Wiele N."/>
            <person name="van Rossen-Uffink D."/>
            <person name="Oliveira J.V."/>
            <person name="Vesth T.C."/>
            <person name="Visser J."/>
            <person name="Yu J.-H."/>
            <person name="Zhou M."/>
            <person name="Andersen M.R."/>
            <person name="Archer D.B."/>
            <person name="Baker S.E."/>
            <person name="Benoit I."/>
            <person name="Brakhage A.A."/>
            <person name="Braus G.H."/>
            <person name="Fischer R."/>
            <person name="Frisvad J.C."/>
            <person name="Goldman G.H."/>
            <person name="Houbraken J."/>
            <person name="Oakley B."/>
            <person name="Pocsi I."/>
            <person name="Scazzocchio C."/>
            <person name="Seiboth B."/>
            <person name="vanKuyk P.A."/>
            <person name="Wortman J."/>
            <person name="Dyer P.S."/>
            <person name="Grigoriev I.V."/>
        </authorList>
    </citation>
    <scope>NUCLEOTIDE SEQUENCE [LARGE SCALE GENOMIC DNA]</scope>
    <source>
        <strain evidence="2">CBS 583.65</strain>
    </source>
</reference>
<dbReference type="SMART" id="SM00248">
    <property type="entry name" value="ANK"/>
    <property type="match status" value="3"/>
</dbReference>
<dbReference type="SUPFAM" id="SSF48403">
    <property type="entry name" value="Ankyrin repeat"/>
    <property type="match status" value="1"/>
</dbReference>